<dbReference type="KEGG" id="ole:K0B96_15345"/>
<dbReference type="GO" id="GO:0051082">
    <property type="term" value="F:unfolded protein binding"/>
    <property type="evidence" value="ECO:0007669"/>
    <property type="project" value="TreeGrafter"/>
</dbReference>
<dbReference type="Proteomes" id="UP000825051">
    <property type="component" value="Chromosome"/>
</dbReference>
<feature type="region of interest" description="Disordered" evidence="1">
    <location>
        <begin position="25"/>
        <end position="48"/>
    </location>
</feature>
<evidence type="ECO:0000256" key="1">
    <source>
        <dbReference type="SAM" id="MobiDB-lite"/>
    </source>
</evidence>
<organism evidence="3 4">
    <name type="scientific">Horticoccus luteus</name>
    <dbReference type="NCBI Taxonomy" id="2862869"/>
    <lineage>
        <taxon>Bacteria</taxon>
        <taxon>Pseudomonadati</taxon>
        <taxon>Verrucomicrobiota</taxon>
        <taxon>Opitutia</taxon>
        <taxon>Opitutales</taxon>
        <taxon>Opitutaceae</taxon>
        <taxon>Horticoccus</taxon>
    </lineage>
</organism>
<proteinExistence type="predicted"/>
<name>A0A8F9TSZ0_9BACT</name>
<dbReference type="AlphaFoldDB" id="A0A8F9TSZ0"/>
<dbReference type="EMBL" id="CP080507">
    <property type="protein sequence ID" value="QYM78659.1"/>
    <property type="molecule type" value="Genomic_DNA"/>
</dbReference>
<sequence length="138" mass="15347">MKTSPKLMLLIAALGLAPMAPLVQAQDNPAPAPAADQDAHPARHARPDRLKMLTEKLDLTADQQAKVKAVLDDGAKQQKALHADENTPRAEKRDKALEIMLNTKKQIRALLTPDQQTKFDALREEHMEGRGRRMHHAN</sequence>
<keyword evidence="2" id="KW-0732">Signal</keyword>
<dbReference type="Gene3D" id="1.20.120.1490">
    <property type="match status" value="1"/>
</dbReference>
<reference evidence="3" key="1">
    <citation type="submission" date="2021-08" db="EMBL/GenBank/DDBJ databases">
        <title>Genome of a novel bacterium of the phylum Verrucomicrobia, Oleiharenicola sp. KSB-15.</title>
        <authorList>
            <person name="Chung J.-H."/>
            <person name="Ahn J.-H."/>
            <person name="Yoon Y."/>
            <person name="Kim D.-Y."/>
            <person name="An S.-H."/>
            <person name="Park I."/>
            <person name="Yeon J."/>
        </authorList>
    </citation>
    <scope>NUCLEOTIDE SEQUENCE</scope>
    <source>
        <strain evidence="3">KSB-15</strain>
    </source>
</reference>
<gene>
    <name evidence="3" type="ORF">K0B96_15345</name>
</gene>
<feature type="chain" id="PRO_5034787647" evidence="2">
    <location>
        <begin position="26"/>
        <end position="138"/>
    </location>
</feature>
<evidence type="ECO:0000313" key="4">
    <source>
        <dbReference type="Proteomes" id="UP000825051"/>
    </source>
</evidence>
<protein>
    <submittedName>
        <fullName evidence="3">Spy/CpxP family protein refolding chaperone</fullName>
    </submittedName>
</protein>
<evidence type="ECO:0000256" key="2">
    <source>
        <dbReference type="SAM" id="SignalP"/>
    </source>
</evidence>
<dbReference type="PANTHER" id="PTHR38102:SF1">
    <property type="entry name" value="PERIPLASMIC CHAPERONE SPY"/>
    <property type="match status" value="1"/>
</dbReference>
<evidence type="ECO:0000313" key="3">
    <source>
        <dbReference type="EMBL" id="QYM78659.1"/>
    </source>
</evidence>
<dbReference type="InterPro" id="IPR052211">
    <property type="entry name" value="Cpx_auxiliary_protein"/>
</dbReference>
<accession>A0A8F9TSZ0</accession>
<dbReference type="RefSeq" id="WP_220161763.1">
    <property type="nucleotide sequence ID" value="NZ_CP080507.1"/>
</dbReference>
<feature type="signal peptide" evidence="2">
    <location>
        <begin position="1"/>
        <end position="25"/>
    </location>
</feature>
<dbReference type="PANTHER" id="PTHR38102">
    <property type="entry name" value="PERIPLASMIC CHAPERONE SPY"/>
    <property type="match status" value="1"/>
</dbReference>
<dbReference type="GO" id="GO:0030288">
    <property type="term" value="C:outer membrane-bounded periplasmic space"/>
    <property type="evidence" value="ECO:0007669"/>
    <property type="project" value="TreeGrafter"/>
</dbReference>
<keyword evidence="4" id="KW-1185">Reference proteome</keyword>
<feature type="compositionally biased region" description="Basic and acidic residues" evidence="1">
    <location>
        <begin position="37"/>
        <end position="48"/>
    </location>
</feature>
<feature type="compositionally biased region" description="Low complexity" evidence="1">
    <location>
        <begin position="25"/>
        <end position="36"/>
    </location>
</feature>